<proteinExistence type="predicted"/>
<reference evidence="2" key="1">
    <citation type="submission" date="2016-11" db="EMBL/GenBank/DDBJ databases">
        <title>The genome of Nicotiana attenuata.</title>
        <authorList>
            <person name="Xu S."/>
            <person name="Brockmoeller T."/>
            <person name="Gaquerel E."/>
            <person name="Navarro A."/>
            <person name="Kuhl H."/>
            <person name="Gase K."/>
            <person name="Ling Z."/>
            <person name="Zhou W."/>
            <person name="Kreitzer C."/>
            <person name="Stanke M."/>
            <person name="Tang H."/>
            <person name="Lyons E."/>
            <person name="Pandey P."/>
            <person name="Pandey S.P."/>
            <person name="Timmermann B."/>
            <person name="Baldwin I.T."/>
        </authorList>
    </citation>
    <scope>NUCLEOTIDE SEQUENCE [LARGE SCALE GENOMIC DNA]</scope>
    <source>
        <strain evidence="2">UT</strain>
    </source>
</reference>
<sequence length="268" mass="30847">MITTRGVQFMSKSGSTRPQNRVIITVKGQQQQTKKENKQTYEVTKAHSLQTAKFPSDKRELSWMMHLWEKAIKHKKGYNSKHTGNQAYLRIHYPQKEQKSVKKQKIQQDEEVKIFMLIVICKIHWSWQRNLSSNAAISTGSSTCNTNDANQGRQLVSSSTYRARQPNLYHHSTGSTQDRTGISSDAKENMGQHSSDSNKEVSKDGVKMSFKEDAWAIVKIYARYSCEQTDKMSVITGIHTTMKNKNGNNTCIETRMQEKRLHLQFKEL</sequence>
<dbReference type="AlphaFoldDB" id="A0A1J6IE08"/>
<gene>
    <name evidence="2" type="ORF">A4A49_60981</name>
</gene>
<feature type="non-terminal residue" evidence="2">
    <location>
        <position position="268"/>
    </location>
</feature>
<organism evidence="2 3">
    <name type="scientific">Nicotiana attenuata</name>
    <name type="common">Coyote tobacco</name>
    <dbReference type="NCBI Taxonomy" id="49451"/>
    <lineage>
        <taxon>Eukaryota</taxon>
        <taxon>Viridiplantae</taxon>
        <taxon>Streptophyta</taxon>
        <taxon>Embryophyta</taxon>
        <taxon>Tracheophyta</taxon>
        <taxon>Spermatophyta</taxon>
        <taxon>Magnoliopsida</taxon>
        <taxon>eudicotyledons</taxon>
        <taxon>Gunneridae</taxon>
        <taxon>Pentapetalae</taxon>
        <taxon>asterids</taxon>
        <taxon>lamiids</taxon>
        <taxon>Solanales</taxon>
        <taxon>Solanaceae</taxon>
        <taxon>Nicotianoideae</taxon>
        <taxon>Nicotianeae</taxon>
        <taxon>Nicotiana</taxon>
    </lineage>
</organism>
<keyword evidence="3" id="KW-1185">Reference proteome</keyword>
<feature type="region of interest" description="Disordered" evidence="1">
    <location>
        <begin position="165"/>
        <end position="204"/>
    </location>
</feature>
<comment type="caution">
    <text evidence="2">The sequence shown here is derived from an EMBL/GenBank/DDBJ whole genome shotgun (WGS) entry which is preliminary data.</text>
</comment>
<feature type="compositionally biased region" description="Polar residues" evidence="1">
    <location>
        <begin position="170"/>
        <end position="183"/>
    </location>
</feature>
<dbReference type="Gramene" id="OIS98751">
    <property type="protein sequence ID" value="OIS98751"/>
    <property type="gene ID" value="A4A49_60981"/>
</dbReference>
<dbReference type="EMBL" id="MJEQ01037191">
    <property type="protein sequence ID" value="OIS98751.1"/>
    <property type="molecule type" value="Genomic_DNA"/>
</dbReference>
<dbReference type="Proteomes" id="UP000187609">
    <property type="component" value="Unassembled WGS sequence"/>
</dbReference>
<name>A0A1J6IE08_NICAT</name>
<accession>A0A1J6IE08</accession>
<evidence type="ECO:0000313" key="2">
    <source>
        <dbReference type="EMBL" id="OIS98751.1"/>
    </source>
</evidence>
<evidence type="ECO:0000313" key="3">
    <source>
        <dbReference type="Proteomes" id="UP000187609"/>
    </source>
</evidence>
<evidence type="ECO:0000256" key="1">
    <source>
        <dbReference type="SAM" id="MobiDB-lite"/>
    </source>
</evidence>
<feature type="compositionally biased region" description="Basic and acidic residues" evidence="1">
    <location>
        <begin position="185"/>
        <end position="204"/>
    </location>
</feature>
<protein>
    <submittedName>
        <fullName evidence="2">Uncharacterized protein</fullName>
    </submittedName>
</protein>